<dbReference type="Pfam" id="PF13460">
    <property type="entry name" value="NAD_binding_10"/>
    <property type="match status" value="1"/>
</dbReference>
<reference evidence="4 5" key="1">
    <citation type="submission" date="2017-01" db="EMBL/GenBank/DDBJ databases">
        <authorList>
            <person name="Mah S.A."/>
            <person name="Swanson W.J."/>
            <person name="Moy G.W."/>
            <person name="Vacquier V.D."/>
        </authorList>
    </citation>
    <scope>NUCLEOTIDE SEQUENCE [LARGE SCALE GENOMIC DNA]</scope>
    <source>
        <strain evidence="4 5">DSM 16927</strain>
    </source>
</reference>
<sequence length="211" mass="23164">MKTKVLVLGAGGAIAHHVISFLQKNENIELTLFARNSEHLDNFKSTASIIEGDVLSKEDINNVIKGQDIVYANLSGAVDQMAKIIIEAMYVNGVNRLIFVTALGIYNEVAGKFGEWNNRMIGSELVRYRKAADAIEKSTLNYTIVRPSWLTDKDETDYETTQKGEKFTGTEVARKAVGAYIVSVIEEPSKDAKASVGVQKPGSEGDKPAFY</sequence>
<evidence type="ECO:0000313" key="6">
    <source>
        <dbReference type="Proteomes" id="UP000279541"/>
    </source>
</evidence>
<feature type="region of interest" description="Disordered" evidence="1">
    <location>
        <begin position="190"/>
        <end position="211"/>
    </location>
</feature>
<dbReference type="PANTHER" id="PTHR15020:SF50">
    <property type="entry name" value="UPF0659 PROTEIN YMR090W"/>
    <property type="match status" value="1"/>
</dbReference>
<gene>
    <name evidence="3" type="ORF">EG359_06515</name>
    <name evidence="4" type="ORF">SAMN05421768_10154</name>
</gene>
<dbReference type="KEGG" id="cjt:EG359_06515"/>
<dbReference type="Proteomes" id="UP000279541">
    <property type="component" value="Chromosome"/>
</dbReference>
<dbReference type="InterPro" id="IPR036291">
    <property type="entry name" value="NAD(P)-bd_dom_sf"/>
</dbReference>
<evidence type="ECO:0000313" key="5">
    <source>
        <dbReference type="Proteomes" id="UP000186106"/>
    </source>
</evidence>
<evidence type="ECO:0000256" key="1">
    <source>
        <dbReference type="SAM" id="MobiDB-lite"/>
    </source>
</evidence>
<accession>A0A1N7HS67</accession>
<reference evidence="3 6" key="2">
    <citation type="submission" date="2018-11" db="EMBL/GenBank/DDBJ databases">
        <title>Proposal to divide the Flavobacteriaceae and reorganize its genera based on Amino Acid Identity values calculated from whole genome sequences.</title>
        <authorList>
            <person name="Nicholson A.C."/>
            <person name="Gulvik C.A."/>
            <person name="Whitney A.M."/>
            <person name="Humrighouse B.W."/>
            <person name="Bell M."/>
            <person name="Holmes B."/>
            <person name="Steigerwalt A.G."/>
            <person name="Villarma A."/>
            <person name="Sheth M."/>
            <person name="Batra D."/>
            <person name="Pryor J."/>
            <person name="Bernardet J.-F."/>
            <person name="Hugo C."/>
            <person name="Kampfer P."/>
            <person name="Newman J."/>
            <person name="McQuiston J.R."/>
        </authorList>
    </citation>
    <scope>NUCLEOTIDE SEQUENCE [LARGE SCALE GENOMIC DNA]</scope>
    <source>
        <strain evidence="3 6">DSM 16927</strain>
    </source>
</reference>
<evidence type="ECO:0000259" key="2">
    <source>
        <dbReference type="Pfam" id="PF13460"/>
    </source>
</evidence>
<dbReference type="EMBL" id="FTNZ01000001">
    <property type="protein sequence ID" value="SIS27739.1"/>
    <property type="molecule type" value="Genomic_DNA"/>
</dbReference>
<dbReference type="PANTHER" id="PTHR15020">
    <property type="entry name" value="FLAVIN REDUCTASE-RELATED"/>
    <property type="match status" value="1"/>
</dbReference>
<proteinExistence type="predicted"/>
<dbReference type="AlphaFoldDB" id="A0A1N7HS67"/>
<dbReference type="OrthoDB" id="9803892at2"/>
<protein>
    <submittedName>
        <fullName evidence="4">NAD(P)H-binding</fullName>
    </submittedName>
    <submittedName>
        <fullName evidence="3">NAD-dependent dehydratase</fullName>
    </submittedName>
</protein>
<dbReference type="RefSeq" id="WP_076352056.1">
    <property type="nucleotide sequence ID" value="NZ_CP033926.1"/>
</dbReference>
<name>A0A1N7HS67_9FLAO</name>
<dbReference type="SUPFAM" id="SSF51735">
    <property type="entry name" value="NAD(P)-binding Rossmann-fold domains"/>
    <property type="match status" value="1"/>
</dbReference>
<evidence type="ECO:0000313" key="3">
    <source>
        <dbReference type="EMBL" id="AZB02242.1"/>
    </source>
</evidence>
<dbReference type="Gene3D" id="3.40.50.720">
    <property type="entry name" value="NAD(P)-binding Rossmann-like Domain"/>
    <property type="match status" value="1"/>
</dbReference>
<organism evidence="4 5">
    <name type="scientific">Chryseobacterium joostei</name>
    <dbReference type="NCBI Taxonomy" id="112234"/>
    <lineage>
        <taxon>Bacteria</taxon>
        <taxon>Pseudomonadati</taxon>
        <taxon>Bacteroidota</taxon>
        <taxon>Flavobacteriia</taxon>
        <taxon>Flavobacteriales</taxon>
        <taxon>Weeksellaceae</taxon>
        <taxon>Chryseobacterium group</taxon>
        <taxon>Chryseobacterium</taxon>
    </lineage>
</organism>
<dbReference type="STRING" id="112234.SAMN05421768_10154"/>
<dbReference type="InterPro" id="IPR016040">
    <property type="entry name" value="NAD(P)-bd_dom"/>
</dbReference>
<evidence type="ECO:0000313" key="4">
    <source>
        <dbReference type="EMBL" id="SIS27739.1"/>
    </source>
</evidence>
<dbReference type="Proteomes" id="UP000186106">
    <property type="component" value="Unassembled WGS sequence"/>
</dbReference>
<dbReference type="EMBL" id="CP033926">
    <property type="protein sequence ID" value="AZB02242.1"/>
    <property type="molecule type" value="Genomic_DNA"/>
</dbReference>
<keyword evidence="6" id="KW-1185">Reference proteome</keyword>
<feature type="domain" description="NAD(P)-binding" evidence="2">
    <location>
        <begin position="9"/>
        <end position="188"/>
    </location>
</feature>